<feature type="transmembrane region" description="Helical" evidence="1">
    <location>
        <begin position="157"/>
        <end position="190"/>
    </location>
</feature>
<keyword evidence="1" id="KW-0812">Transmembrane</keyword>
<evidence type="ECO:0000313" key="2">
    <source>
        <dbReference type="EMBL" id="MCM2533133.1"/>
    </source>
</evidence>
<feature type="transmembrane region" description="Helical" evidence="1">
    <location>
        <begin position="54"/>
        <end position="75"/>
    </location>
</feature>
<evidence type="ECO:0000313" key="3">
    <source>
        <dbReference type="Proteomes" id="UP001523262"/>
    </source>
</evidence>
<feature type="transmembrane region" description="Helical" evidence="1">
    <location>
        <begin position="123"/>
        <end position="145"/>
    </location>
</feature>
<accession>A0ABT0W9W8</accession>
<keyword evidence="1" id="KW-0472">Membrane</keyword>
<sequence>MKNNVRKYIPAFAIIVIGILLIGYSYFTKSAGTHQGPPPSGILPNKHEEEGLGIFKLLGNGAILLGALSFSWFLLKKNLKSSSKLIKTIVKKSYSFHTVFGFVGLILVVIHGGYYLITDFSNHNTLTGIAAFLIMACLAGYGYYFKKSKNKLLKKVHYYLSFVWIIAIFIHGGGFVITTGAGLLLIVFLISYIEKKPKLKLKGTHD</sequence>
<keyword evidence="1" id="KW-1133">Transmembrane helix</keyword>
<feature type="transmembrane region" description="Helical" evidence="1">
    <location>
        <begin position="7"/>
        <end position="27"/>
    </location>
</feature>
<evidence type="ECO:0000256" key="1">
    <source>
        <dbReference type="SAM" id="Phobius"/>
    </source>
</evidence>
<feature type="transmembrane region" description="Helical" evidence="1">
    <location>
        <begin position="96"/>
        <end position="117"/>
    </location>
</feature>
<dbReference type="EMBL" id="JAMQCR010000001">
    <property type="protein sequence ID" value="MCM2533133.1"/>
    <property type="molecule type" value="Genomic_DNA"/>
</dbReference>
<reference evidence="2 3" key="1">
    <citation type="submission" date="2022-06" db="EMBL/GenBank/DDBJ databases">
        <authorList>
            <person name="Jeon C.O."/>
        </authorList>
    </citation>
    <scope>NUCLEOTIDE SEQUENCE [LARGE SCALE GENOMIC DNA]</scope>
    <source>
        <strain evidence="2 3">KCTC 13943</strain>
    </source>
</reference>
<keyword evidence="3" id="KW-1185">Reference proteome</keyword>
<organism evidence="2 3">
    <name type="scientific">Neobacillus pocheonensis</name>
    <dbReference type="NCBI Taxonomy" id="363869"/>
    <lineage>
        <taxon>Bacteria</taxon>
        <taxon>Bacillati</taxon>
        <taxon>Bacillota</taxon>
        <taxon>Bacilli</taxon>
        <taxon>Bacillales</taxon>
        <taxon>Bacillaceae</taxon>
        <taxon>Neobacillus</taxon>
    </lineage>
</organism>
<gene>
    <name evidence="2" type="ORF">NDK43_12920</name>
</gene>
<protein>
    <recommendedName>
        <fullName evidence="4">Ferric oxidoreductase domain-containing protein</fullName>
    </recommendedName>
</protein>
<comment type="caution">
    <text evidence="2">The sequence shown here is derived from an EMBL/GenBank/DDBJ whole genome shotgun (WGS) entry which is preliminary data.</text>
</comment>
<evidence type="ECO:0008006" key="4">
    <source>
        <dbReference type="Google" id="ProtNLM"/>
    </source>
</evidence>
<dbReference type="Proteomes" id="UP001523262">
    <property type="component" value="Unassembled WGS sequence"/>
</dbReference>
<proteinExistence type="predicted"/>
<name>A0ABT0W9W8_9BACI</name>